<evidence type="ECO:0000256" key="8">
    <source>
        <dbReference type="ARBA" id="ARBA00023277"/>
    </source>
</evidence>
<dbReference type="PRINTS" id="PR00732">
    <property type="entry name" value="GLHYDRLASE4"/>
</dbReference>
<dbReference type="Pfam" id="PF11975">
    <property type="entry name" value="Glyco_hydro_4C"/>
    <property type="match status" value="1"/>
</dbReference>
<gene>
    <name evidence="11" type="ORF">ACFPFO_04625</name>
</gene>
<dbReference type="InterPro" id="IPR015955">
    <property type="entry name" value="Lactate_DH/Glyco_Ohase_4_C"/>
</dbReference>
<accession>A0ABD5QBX8</accession>
<dbReference type="RefSeq" id="WP_224830294.1">
    <property type="nucleotide sequence ID" value="NZ_JAIVEF010000047.1"/>
</dbReference>
<evidence type="ECO:0000256" key="9">
    <source>
        <dbReference type="ARBA" id="ARBA00023295"/>
    </source>
</evidence>
<name>A0ABD5QBX8_9EURY</name>
<dbReference type="EMBL" id="JBHSJG010000015">
    <property type="protein sequence ID" value="MFC4987060.1"/>
    <property type="molecule type" value="Genomic_DNA"/>
</dbReference>
<evidence type="ECO:0000256" key="6">
    <source>
        <dbReference type="ARBA" id="ARBA00023027"/>
    </source>
</evidence>
<evidence type="ECO:0000256" key="5">
    <source>
        <dbReference type="ARBA" id="ARBA00022801"/>
    </source>
</evidence>
<keyword evidence="5 11" id="KW-0378">Hydrolase</keyword>
<dbReference type="InterPro" id="IPR036291">
    <property type="entry name" value="NAD(P)-bd_dom_sf"/>
</dbReference>
<protein>
    <submittedName>
        <fullName evidence="11">Glycoside hydrolase family 4</fullName>
    </submittedName>
</protein>
<reference evidence="11 12" key="1">
    <citation type="journal article" date="2019" name="Int. J. Syst. Evol. Microbiol.">
        <title>The Global Catalogue of Microorganisms (GCM) 10K type strain sequencing project: providing services to taxonomists for standard genome sequencing and annotation.</title>
        <authorList>
            <consortium name="The Broad Institute Genomics Platform"/>
            <consortium name="The Broad Institute Genome Sequencing Center for Infectious Disease"/>
            <person name="Wu L."/>
            <person name="Ma J."/>
        </authorList>
    </citation>
    <scope>NUCLEOTIDE SEQUENCE [LARGE SCALE GENOMIC DNA]</scope>
    <source>
        <strain evidence="11 12">CGMCC 1.15824</strain>
    </source>
</reference>
<dbReference type="AlphaFoldDB" id="A0ABD5QBX8"/>
<dbReference type="Proteomes" id="UP001595925">
    <property type="component" value="Unassembled WGS sequence"/>
</dbReference>
<evidence type="ECO:0000256" key="3">
    <source>
        <dbReference type="ARBA" id="ARBA00010141"/>
    </source>
</evidence>
<keyword evidence="12" id="KW-1185">Reference proteome</keyword>
<dbReference type="GO" id="GO:0016798">
    <property type="term" value="F:hydrolase activity, acting on glycosyl bonds"/>
    <property type="evidence" value="ECO:0007669"/>
    <property type="project" value="UniProtKB-KW"/>
</dbReference>
<keyword evidence="6" id="KW-0520">NAD</keyword>
<evidence type="ECO:0000256" key="1">
    <source>
        <dbReference type="ARBA" id="ARBA00001911"/>
    </source>
</evidence>
<organism evidence="11 12">
    <name type="scientific">Saliphagus infecundisoli</name>
    <dbReference type="NCBI Taxonomy" id="1849069"/>
    <lineage>
        <taxon>Archaea</taxon>
        <taxon>Methanobacteriati</taxon>
        <taxon>Methanobacteriota</taxon>
        <taxon>Stenosarchaea group</taxon>
        <taxon>Halobacteria</taxon>
        <taxon>Halobacteriales</taxon>
        <taxon>Natrialbaceae</taxon>
        <taxon>Saliphagus</taxon>
    </lineage>
</organism>
<dbReference type="PANTHER" id="PTHR32092:SF2">
    <property type="entry name" value="ALPHA-GALACTURONIDASE"/>
    <property type="match status" value="1"/>
</dbReference>
<sequence>MEAASTKRSQQAESDDLTIAYVGGGSREWFPKLAQDLALSDVDGTMRLYDHYPESAERNAKFGNWVQNRDEVTADWTYEAIEDEDEALDGADVVILSTQFDPLETFVPDLDITKDHGIYHAVGATIGPGGIFRAMRTIPDYRRIAARVRENCPDAWVFNFTNPVHFVTRALYDEYPDINAVGLCHEVIHAREHLAELAREEFGMPDAEMSDISVNVKGINHFTWVDEAYCDGTDLWPDLEEFAQNEQANRTFTSEDLEDVSPFNDEWQVSWELFRRFGVLPFAGDRHIVEYATSFLQNGKEGLNRWGVKRTGSDFRAKHWDPSESEQTTDVTAWMDGEEEFELEASNEAFLNILEGLNGGERFVTNVNMPNRGQMEGVEHGTVVETNAVVSAGEIKPLSAGGFPRPVRSLVQRHVDTIETVVEASRDGDVDEAFEGFLIDPQVQTLQTEEAEELFTDLVNAERDYLADWDLEGARVLDYS</sequence>
<proteinExistence type="inferred from homology"/>
<keyword evidence="7" id="KW-0464">Manganese</keyword>
<evidence type="ECO:0000313" key="12">
    <source>
        <dbReference type="Proteomes" id="UP001595925"/>
    </source>
</evidence>
<dbReference type="SUPFAM" id="SSF56327">
    <property type="entry name" value="LDH C-terminal domain-like"/>
    <property type="match status" value="1"/>
</dbReference>
<keyword evidence="8" id="KW-0119">Carbohydrate metabolism</keyword>
<dbReference type="Gene3D" id="3.90.1820.10">
    <property type="entry name" value="AglA-like glucosidase"/>
    <property type="match status" value="1"/>
</dbReference>
<dbReference type="InterPro" id="IPR053715">
    <property type="entry name" value="GH4_Enzyme_sf"/>
</dbReference>
<dbReference type="GO" id="GO:0046872">
    <property type="term" value="F:metal ion binding"/>
    <property type="evidence" value="ECO:0007669"/>
    <property type="project" value="UniProtKB-KW"/>
</dbReference>
<evidence type="ECO:0000256" key="4">
    <source>
        <dbReference type="ARBA" id="ARBA00022723"/>
    </source>
</evidence>
<dbReference type="InterPro" id="IPR001088">
    <property type="entry name" value="Glyco_hydro_4"/>
</dbReference>
<dbReference type="Pfam" id="PF02056">
    <property type="entry name" value="Glyco_hydro_4"/>
    <property type="match status" value="1"/>
</dbReference>
<comment type="cofactor">
    <cofactor evidence="2">
        <name>Mn(2+)</name>
        <dbReference type="ChEBI" id="CHEBI:29035"/>
    </cofactor>
</comment>
<evidence type="ECO:0000259" key="10">
    <source>
        <dbReference type="Pfam" id="PF11975"/>
    </source>
</evidence>
<evidence type="ECO:0000256" key="2">
    <source>
        <dbReference type="ARBA" id="ARBA00001936"/>
    </source>
</evidence>
<evidence type="ECO:0000313" key="11">
    <source>
        <dbReference type="EMBL" id="MFC4987060.1"/>
    </source>
</evidence>
<comment type="cofactor">
    <cofactor evidence="1">
        <name>NAD(+)</name>
        <dbReference type="ChEBI" id="CHEBI:57540"/>
    </cofactor>
</comment>
<keyword evidence="9" id="KW-0326">Glycosidase</keyword>
<dbReference type="InterPro" id="IPR022616">
    <property type="entry name" value="Glyco_hydro_4_C"/>
</dbReference>
<feature type="domain" description="Glycosyl hydrolase family 4 C-terminal" evidence="10">
    <location>
        <begin position="216"/>
        <end position="443"/>
    </location>
</feature>
<comment type="similarity">
    <text evidence="3">Belongs to the glycosyl hydrolase 4 family.</text>
</comment>
<dbReference type="SUPFAM" id="SSF51735">
    <property type="entry name" value="NAD(P)-binding Rossmann-fold domains"/>
    <property type="match status" value="1"/>
</dbReference>
<keyword evidence="4" id="KW-0479">Metal-binding</keyword>
<dbReference type="PANTHER" id="PTHR32092">
    <property type="entry name" value="6-PHOSPHO-BETA-GLUCOSIDASE-RELATED"/>
    <property type="match status" value="1"/>
</dbReference>
<evidence type="ECO:0000256" key="7">
    <source>
        <dbReference type="ARBA" id="ARBA00023211"/>
    </source>
</evidence>
<comment type="caution">
    <text evidence="11">The sequence shown here is derived from an EMBL/GenBank/DDBJ whole genome shotgun (WGS) entry which is preliminary data.</text>
</comment>